<feature type="transmembrane region" description="Helical" evidence="2">
    <location>
        <begin position="376"/>
        <end position="402"/>
    </location>
</feature>
<feature type="transmembrane region" description="Helical" evidence="2">
    <location>
        <begin position="132"/>
        <end position="155"/>
    </location>
</feature>
<keyword evidence="3" id="KW-0436">Ligase</keyword>
<keyword evidence="2" id="KW-0812">Transmembrane</keyword>
<dbReference type="RefSeq" id="WP_253331269.1">
    <property type="nucleotide sequence ID" value="NZ_JAMYXC010000112.1"/>
</dbReference>
<feature type="transmembrane region" description="Helical" evidence="2">
    <location>
        <begin position="216"/>
        <end position="243"/>
    </location>
</feature>
<feature type="transmembrane region" description="Helical" evidence="2">
    <location>
        <begin position="337"/>
        <end position="356"/>
    </location>
</feature>
<evidence type="ECO:0000256" key="2">
    <source>
        <dbReference type="SAM" id="Phobius"/>
    </source>
</evidence>
<protein>
    <submittedName>
        <fullName evidence="3">O-antigen ligase family protein</fullName>
    </submittedName>
</protein>
<feature type="transmembrane region" description="Helical" evidence="2">
    <location>
        <begin position="74"/>
        <end position="93"/>
    </location>
</feature>
<accession>A0A9X2FNB9</accession>
<evidence type="ECO:0000313" key="4">
    <source>
        <dbReference type="Proteomes" id="UP001139477"/>
    </source>
</evidence>
<name>A0A9X2FNB9_9RHOB</name>
<evidence type="ECO:0000313" key="3">
    <source>
        <dbReference type="EMBL" id="MCP1168397.1"/>
    </source>
</evidence>
<dbReference type="AlphaFoldDB" id="A0A9X2FNB9"/>
<feature type="transmembrane region" description="Helical" evidence="2">
    <location>
        <begin position="51"/>
        <end position="67"/>
    </location>
</feature>
<organism evidence="3 4">
    <name type="scientific">Limimaricola litoreus</name>
    <dbReference type="NCBI Taxonomy" id="2955316"/>
    <lineage>
        <taxon>Bacteria</taxon>
        <taxon>Pseudomonadati</taxon>
        <taxon>Pseudomonadota</taxon>
        <taxon>Alphaproteobacteria</taxon>
        <taxon>Rhodobacterales</taxon>
        <taxon>Paracoccaceae</taxon>
        <taxon>Limimaricola</taxon>
    </lineage>
</organism>
<reference evidence="3" key="1">
    <citation type="submission" date="2022-06" db="EMBL/GenBank/DDBJ databases">
        <title>Limimaricola sediminis sp. nov., isolated from an intertidal sediment.</title>
        <authorList>
            <person name="Shao X."/>
        </authorList>
    </citation>
    <scope>NUCLEOTIDE SEQUENCE</scope>
    <source>
        <strain evidence="3">ASW11-118</strain>
    </source>
</reference>
<dbReference type="EMBL" id="JAMYXC010000112">
    <property type="protein sequence ID" value="MCP1168397.1"/>
    <property type="molecule type" value="Genomic_DNA"/>
</dbReference>
<feature type="transmembrane region" description="Helical" evidence="2">
    <location>
        <begin position="24"/>
        <end position="45"/>
    </location>
</feature>
<feature type="transmembrane region" description="Helical" evidence="2">
    <location>
        <begin position="249"/>
        <end position="268"/>
    </location>
</feature>
<evidence type="ECO:0000256" key="1">
    <source>
        <dbReference type="SAM" id="MobiDB-lite"/>
    </source>
</evidence>
<sequence>MADATILPTQTSVNPSRASAGGSLMVWLFFLSITLPVNFMVGGLAMGPYRLYLVIVTVPFLLQLLAGKAGRVTLVDVAMILFGVWVFISLYAVHGTERIAFGGSLMIELVGGYLTGRLLVRTPAQYEKTFQIFFIILMLLLPFALFEFFTGRMIIVEVIRKFAPSVNKLNEWRMGLSRTQVVFPSSILWGLFCSFGIANLFYLNTDRLGRGIWKSALTLAMTCFSMSSGPLLSGILQTGLIVWDQITKSRWILLLVLGSITYVVVDLLSNRTPFMIFIETFTFSPGTAWARIFIWRYGTDEVWRHPYFGIGLNDWVRASWMRGSVDNFWLLTAMRHGLPAIILLLGGAALNTFWVLRSKPGTRKISQMRTAYLITVFGLFFTLSTVHAWGAVSVMVTFFIGIGACFYTPQPEDAAQVAPTTDPLTDDTIADARSRPARVPSGVSYARAPAPKPEPRRPSDAKRADPKTPRYSRQTTPVSRSRSRT</sequence>
<keyword evidence="2" id="KW-0472">Membrane</keyword>
<feature type="transmembrane region" description="Helical" evidence="2">
    <location>
        <begin position="181"/>
        <end position="204"/>
    </location>
</feature>
<feature type="compositionally biased region" description="Polar residues" evidence="1">
    <location>
        <begin position="471"/>
        <end position="485"/>
    </location>
</feature>
<feature type="region of interest" description="Disordered" evidence="1">
    <location>
        <begin position="416"/>
        <end position="485"/>
    </location>
</feature>
<feature type="transmembrane region" description="Helical" evidence="2">
    <location>
        <begin position="99"/>
        <end position="120"/>
    </location>
</feature>
<dbReference type="Proteomes" id="UP001139477">
    <property type="component" value="Unassembled WGS sequence"/>
</dbReference>
<feature type="transmembrane region" description="Helical" evidence="2">
    <location>
        <begin position="275"/>
        <end position="294"/>
    </location>
</feature>
<feature type="compositionally biased region" description="Basic and acidic residues" evidence="1">
    <location>
        <begin position="453"/>
        <end position="468"/>
    </location>
</feature>
<keyword evidence="2" id="KW-1133">Transmembrane helix</keyword>
<keyword evidence="4" id="KW-1185">Reference proteome</keyword>
<gene>
    <name evidence="3" type="ORF">NHG85_07635</name>
</gene>
<dbReference type="GO" id="GO:0016874">
    <property type="term" value="F:ligase activity"/>
    <property type="evidence" value="ECO:0007669"/>
    <property type="project" value="UniProtKB-KW"/>
</dbReference>
<comment type="caution">
    <text evidence="3">The sequence shown here is derived from an EMBL/GenBank/DDBJ whole genome shotgun (WGS) entry which is preliminary data.</text>
</comment>
<proteinExistence type="predicted"/>